<comment type="caution">
    <text evidence="3">The sequence shown here is derived from an EMBL/GenBank/DDBJ whole genome shotgun (WGS) entry which is preliminary data.</text>
</comment>
<dbReference type="eggNOG" id="COG3087">
    <property type="taxonomic scope" value="Bacteria"/>
</dbReference>
<feature type="domain" description="Zinc-ribbon" evidence="2">
    <location>
        <begin position="2"/>
        <end position="24"/>
    </location>
</feature>
<evidence type="ECO:0000256" key="1">
    <source>
        <dbReference type="SAM" id="Phobius"/>
    </source>
</evidence>
<evidence type="ECO:0000259" key="2">
    <source>
        <dbReference type="Pfam" id="PF13240"/>
    </source>
</evidence>
<feature type="transmembrane region" description="Helical" evidence="1">
    <location>
        <begin position="100"/>
        <end position="120"/>
    </location>
</feature>
<dbReference type="InterPro" id="IPR026870">
    <property type="entry name" value="Zinc_ribbon_dom"/>
</dbReference>
<dbReference type="Proteomes" id="UP000006415">
    <property type="component" value="Unassembled WGS sequence"/>
</dbReference>
<keyword evidence="4" id="KW-1185">Reference proteome</keyword>
<organism evidence="3 4">
    <name type="scientific">Scardovia wiggsiae F0424</name>
    <dbReference type="NCBI Taxonomy" id="857290"/>
    <lineage>
        <taxon>Bacteria</taxon>
        <taxon>Bacillati</taxon>
        <taxon>Actinomycetota</taxon>
        <taxon>Actinomycetes</taxon>
        <taxon>Bifidobacteriales</taxon>
        <taxon>Bifidobacteriaceae</taxon>
        <taxon>Scardovia</taxon>
    </lineage>
</organism>
<evidence type="ECO:0000313" key="4">
    <source>
        <dbReference type="Proteomes" id="UP000006415"/>
    </source>
</evidence>
<accession>J0WZP4</accession>
<proteinExistence type="predicted"/>
<reference evidence="3 4" key="1">
    <citation type="submission" date="2012-01" db="EMBL/GenBank/DDBJ databases">
        <title>The Genome Sequence of Scardovia wiggsiae F0424.</title>
        <authorList>
            <consortium name="The Broad Institute Genome Sequencing Platform"/>
            <person name="Earl A."/>
            <person name="Ward D."/>
            <person name="Feldgarden M."/>
            <person name="Gevers D."/>
            <person name="Izard J."/>
            <person name="Ganesan A."/>
            <person name="Baranova O.V."/>
            <person name="Blanton J.M."/>
            <person name="Tanner A.C."/>
            <person name="Mathney J."/>
            <person name="Dewhirst F.E."/>
            <person name="Young S.K."/>
            <person name="Zeng Q."/>
            <person name="Gargeya S."/>
            <person name="Fitzgerald M."/>
            <person name="Haas B."/>
            <person name="Abouelleil A."/>
            <person name="Alvarado L."/>
            <person name="Arachchi H.M."/>
            <person name="Berlin A."/>
            <person name="Chapman S.B."/>
            <person name="Gearin G."/>
            <person name="Goldberg J."/>
            <person name="Griggs A."/>
            <person name="Gujja S."/>
            <person name="Hansen M."/>
            <person name="Heiman D."/>
            <person name="Howarth C."/>
            <person name="Larimer J."/>
            <person name="Lui A."/>
            <person name="MacDonald P.J.P."/>
            <person name="McCowen C."/>
            <person name="Montmayeur A."/>
            <person name="Murphy C."/>
            <person name="Neiman D."/>
            <person name="Pearson M."/>
            <person name="Priest M."/>
            <person name="Roberts A."/>
            <person name="Saif S."/>
            <person name="Shea T."/>
            <person name="Sisk P."/>
            <person name="Stolte C."/>
            <person name="Sykes S."/>
            <person name="Wortman J."/>
            <person name="Nusbaum C."/>
            <person name="Birren B."/>
        </authorList>
    </citation>
    <scope>NUCLEOTIDE SEQUENCE [LARGE SCALE GENOMIC DNA]</scope>
    <source>
        <strain evidence="3 4">F0424</strain>
    </source>
</reference>
<protein>
    <recommendedName>
        <fullName evidence="2">Zinc-ribbon domain-containing protein</fullName>
    </recommendedName>
</protein>
<dbReference type="RefSeq" id="WP_007148139.1">
    <property type="nucleotide sequence ID" value="NZ_AKCI01000001.1"/>
</dbReference>
<dbReference type="EMBL" id="AGZS01000006">
    <property type="protein sequence ID" value="EJD64581.1"/>
    <property type="molecule type" value="Genomic_DNA"/>
</dbReference>
<keyword evidence="1" id="KW-0472">Membrane</keyword>
<keyword evidence="1" id="KW-1133">Transmembrane helix</keyword>
<name>J0WZP4_9BIFI</name>
<dbReference type="OrthoDB" id="5181884at2"/>
<keyword evidence="1" id="KW-0812">Transmembrane</keyword>
<evidence type="ECO:0000313" key="3">
    <source>
        <dbReference type="EMBL" id="EJD64581.1"/>
    </source>
</evidence>
<gene>
    <name evidence="3" type="ORF">HMPREF9156_01076</name>
</gene>
<dbReference type="AlphaFoldDB" id="J0WZP4"/>
<sequence>MFCTNCGASNSADNKFCIACGASLRNTAVNIGRAGGARIAHTAGTAQQETAVMQPIDTAYSTGTPPAFAPRTAEDTGVLPAAGTADMAAAPKRRIKRSTVIVLTVFGVLAAGLVIAYFILLNTVFSERNVVNDYVNAIANGQYAKATKLVDPGVSNEARALFTDVIARDPKDRIQQVSVGDITKDTAQNGRKHKVTVTYTVNGVKQSSTLTLEPSGKRFLIFDSWKITTPMIEKRDLAIPSLLDSIVVNGVTVKLAGYEAGGSSGTSYSLPSYPGMLRISAPKSPYWESETVSSGETAGATAILELTATQKLKQAVLDLVRQKVKACVASSALSKEGCDFSNGSFESYSTSSTAYTDITRTVTQEPAFDSSDSLDISAGTFRTSRIDVSIHYKYRYSEDESWQDGDTSDSGRLEGTFSVKNGKLSVSYTYDSGASWQ</sequence>
<dbReference type="HOGENOM" id="CLU_626837_0_0_11"/>
<dbReference type="STRING" id="857290.HMPREF9156_01076"/>
<dbReference type="Pfam" id="PF13240">
    <property type="entry name" value="Zn_Ribbon_1"/>
    <property type="match status" value="1"/>
</dbReference>